<proteinExistence type="predicted"/>
<evidence type="ECO:0000313" key="1">
    <source>
        <dbReference type="EMBL" id="EAZ93604.1"/>
    </source>
</evidence>
<organism evidence="1 2">
    <name type="scientific">Crocosphaera chwakensis CCY0110</name>
    <dbReference type="NCBI Taxonomy" id="391612"/>
    <lineage>
        <taxon>Bacteria</taxon>
        <taxon>Bacillati</taxon>
        <taxon>Cyanobacteriota</taxon>
        <taxon>Cyanophyceae</taxon>
        <taxon>Oscillatoriophycideae</taxon>
        <taxon>Chroococcales</taxon>
        <taxon>Aphanothecaceae</taxon>
        <taxon>Crocosphaera</taxon>
        <taxon>Crocosphaera chwakensis</taxon>
    </lineage>
</organism>
<keyword evidence="2" id="KW-1185">Reference proteome</keyword>
<name>A3IIH2_9CHRO</name>
<dbReference type="EMBL" id="AAXW01000002">
    <property type="protein sequence ID" value="EAZ93604.1"/>
    <property type="molecule type" value="Genomic_DNA"/>
</dbReference>
<sequence>MINKNQDILYLLLLFLVKYEQF</sequence>
<evidence type="ECO:0000313" key="2">
    <source>
        <dbReference type="Proteomes" id="UP000003781"/>
    </source>
</evidence>
<dbReference type="Proteomes" id="UP000003781">
    <property type="component" value="Unassembled WGS sequence"/>
</dbReference>
<reference evidence="1 2" key="1">
    <citation type="submission" date="2007-03" db="EMBL/GenBank/DDBJ databases">
        <authorList>
            <person name="Stal L."/>
            <person name="Ferriera S."/>
            <person name="Johnson J."/>
            <person name="Kravitz S."/>
            <person name="Beeson K."/>
            <person name="Sutton G."/>
            <person name="Rogers Y.-H."/>
            <person name="Friedman R."/>
            <person name="Frazier M."/>
            <person name="Venter J.C."/>
        </authorList>
    </citation>
    <scope>NUCLEOTIDE SEQUENCE [LARGE SCALE GENOMIC DNA]</scope>
    <source>
        <strain evidence="1 2">CCY0110</strain>
    </source>
</reference>
<protein>
    <submittedName>
        <fullName evidence="1">Uncharacterized protein</fullName>
    </submittedName>
</protein>
<accession>A3IIH2</accession>
<dbReference type="AlphaFoldDB" id="A3IIH2"/>
<comment type="caution">
    <text evidence="1">The sequence shown here is derived from an EMBL/GenBank/DDBJ whole genome shotgun (WGS) entry which is preliminary data.</text>
</comment>
<gene>
    <name evidence="1" type="ORF">CY0110_17452</name>
</gene>